<dbReference type="SUPFAM" id="SSF46785">
    <property type="entry name" value="Winged helix' DNA-binding domain"/>
    <property type="match status" value="1"/>
</dbReference>
<protein>
    <submittedName>
        <fullName evidence="6">LysR family transcriptional regulator</fullName>
    </submittedName>
</protein>
<feature type="domain" description="HTH lysR-type" evidence="5">
    <location>
        <begin position="8"/>
        <end position="65"/>
    </location>
</feature>
<proteinExistence type="inferred from homology"/>
<dbReference type="SUPFAM" id="SSF53850">
    <property type="entry name" value="Periplasmic binding protein-like II"/>
    <property type="match status" value="1"/>
</dbReference>
<reference evidence="6 7" key="1">
    <citation type="submission" date="2018-06" db="EMBL/GenBank/DDBJ databases">
        <title>Genomic Encyclopedia of Type Strains, Phase IV (KMG-IV): sequencing the most valuable type-strain genomes for metagenomic binning, comparative biology and taxonomic classification.</title>
        <authorList>
            <person name="Goeker M."/>
        </authorList>
    </citation>
    <scope>NUCLEOTIDE SEQUENCE [LARGE SCALE GENOMIC DNA]</scope>
    <source>
        <strain evidence="6 7">DSM 24875</strain>
    </source>
</reference>
<dbReference type="NCBIfam" id="NF008352">
    <property type="entry name" value="PRK11139.1"/>
    <property type="match status" value="1"/>
</dbReference>
<dbReference type="Pfam" id="PF00126">
    <property type="entry name" value="HTH_1"/>
    <property type="match status" value="1"/>
</dbReference>
<dbReference type="PANTHER" id="PTHR30537:SF26">
    <property type="entry name" value="GLYCINE CLEAVAGE SYSTEM TRANSCRIPTIONAL ACTIVATOR"/>
    <property type="match status" value="1"/>
</dbReference>
<keyword evidence="3" id="KW-0238">DNA-binding</keyword>
<organism evidence="6 7">
    <name type="scientific">Roseiarcus fermentans</name>
    <dbReference type="NCBI Taxonomy" id="1473586"/>
    <lineage>
        <taxon>Bacteria</taxon>
        <taxon>Pseudomonadati</taxon>
        <taxon>Pseudomonadota</taxon>
        <taxon>Alphaproteobacteria</taxon>
        <taxon>Hyphomicrobiales</taxon>
        <taxon>Roseiarcaceae</taxon>
        <taxon>Roseiarcus</taxon>
    </lineage>
</organism>
<dbReference type="FunFam" id="3.40.190.10:FF:000017">
    <property type="entry name" value="Glycine cleavage system transcriptional activator"/>
    <property type="match status" value="1"/>
</dbReference>
<dbReference type="InterPro" id="IPR036388">
    <property type="entry name" value="WH-like_DNA-bd_sf"/>
</dbReference>
<dbReference type="RefSeq" id="WP_113888953.1">
    <property type="nucleotide sequence ID" value="NZ_QNRK01000009.1"/>
</dbReference>
<evidence type="ECO:0000256" key="4">
    <source>
        <dbReference type="ARBA" id="ARBA00023163"/>
    </source>
</evidence>
<gene>
    <name evidence="6" type="ORF">DFR50_10911</name>
</gene>
<dbReference type="GO" id="GO:0003700">
    <property type="term" value="F:DNA-binding transcription factor activity"/>
    <property type="evidence" value="ECO:0007669"/>
    <property type="project" value="InterPro"/>
</dbReference>
<comment type="similarity">
    <text evidence="1">Belongs to the LysR transcriptional regulatory family.</text>
</comment>
<dbReference type="AlphaFoldDB" id="A0A366FHX0"/>
<comment type="caution">
    <text evidence="6">The sequence shown here is derived from an EMBL/GenBank/DDBJ whole genome shotgun (WGS) entry which is preliminary data.</text>
</comment>
<dbReference type="Gene3D" id="3.40.190.10">
    <property type="entry name" value="Periplasmic binding protein-like II"/>
    <property type="match status" value="2"/>
</dbReference>
<dbReference type="Gene3D" id="1.10.10.10">
    <property type="entry name" value="Winged helix-like DNA-binding domain superfamily/Winged helix DNA-binding domain"/>
    <property type="match status" value="1"/>
</dbReference>
<dbReference type="InterPro" id="IPR000847">
    <property type="entry name" value="LysR_HTH_N"/>
</dbReference>
<keyword evidence="2" id="KW-0805">Transcription regulation</keyword>
<evidence type="ECO:0000256" key="1">
    <source>
        <dbReference type="ARBA" id="ARBA00009437"/>
    </source>
</evidence>
<evidence type="ECO:0000256" key="3">
    <source>
        <dbReference type="ARBA" id="ARBA00023125"/>
    </source>
</evidence>
<keyword evidence="4" id="KW-0804">Transcription</keyword>
<dbReference type="InterPro" id="IPR036390">
    <property type="entry name" value="WH_DNA-bd_sf"/>
</dbReference>
<sequence>MGPVHRLPPLTALRAFEAVARKLSFARAAEELHVTKAAVAQQVRALEQEIGVPLVARSGRGLALTEAGAAGAPGLAEGFAVLARAARAMREAKGRRFLVINSSPSFAATWLVGRIGRFKGRHPEIDVLLDANPIDDTLDSGTADALIRWGAGDFAGLATTLLFKENVFPVCSPDLLGGDNPLRSPEDLARHTLLHLEWSSAYPSWPAWSDWLKAAGARSVEARHGVFFNNMAMAMRAAAQGQGVALSSLAIAADELAAGRLVAPFSTAVATPFGYYFLCRPDEAQAPRIKALRDFLVEEAALSAA</sequence>
<evidence type="ECO:0000313" key="7">
    <source>
        <dbReference type="Proteomes" id="UP000253529"/>
    </source>
</evidence>
<dbReference type="OrthoDB" id="9794694at2"/>
<dbReference type="PANTHER" id="PTHR30537">
    <property type="entry name" value="HTH-TYPE TRANSCRIPTIONAL REGULATOR"/>
    <property type="match status" value="1"/>
</dbReference>
<evidence type="ECO:0000313" key="6">
    <source>
        <dbReference type="EMBL" id="RBP14258.1"/>
    </source>
</evidence>
<dbReference type="FunFam" id="1.10.10.10:FF:000001">
    <property type="entry name" value="LysR family transcriptional regulator"/>
    <property type="match status" value="1"/>
</dbReference>
<dbReference type="PRINTS" id="PR00039">
    <property type="entry name" value="HTHLYSR"/>
</dbReference>
<dbReference type="EMBL" id="QNRK01000009">
    <property type="protein sequence ID" value="RBP14258.1"/>
    <property type="molecule type" value="Genomic_DNA"/>
</dbReference>
<accession>A0A366FHX0</accession>
<keyword evidence="7" id="KW-1185">Reference proteome</keyword>
<dbReference type="InterPro" id="IPR058163">
    <property type="entry name" value="LysR-type_TF_proteobact-type"/>
</dbReference>
<dbReference type="GO" id="GO:0006351">
    <property type="term" value="P:DNA-templated transcription"/>
    <property type="evidence" value="ECO:0007669"/>
    <property type="project" value="TreeGrafter"/>
</dbReference>
<dbReference type="GO" id="GO:0043565">
    <property type="term" value="F:sequence-specific DNA binding"/>
    <property type="evidence" value="ECO:0007669"/>
    <property type="project" value="TreeGrafter"/>
</dbReference>
<dbReference type="PROSITE" id="PS50931">
    <property type="entry name" value="HTH_LYSR"/>
    <property type="match status" value="1"/>
</dbReference>
<name>A0A366FHX0_9HYPH</name>
<dbReference type="Proteomes" id="UP000253529">
    <property type="component" value="Unassembled WGS sequence"/>
</dbReference>
<evidence type="ECO:0000256" key="2">
    <source>
        <dbReference type="ARBA" id="ARBA00023015"/>
    </source>
</evidence>
<dbReference type="CDD" id="cd08432">
    <property type="entry name" value="PBP2_GcdR_TrpI_HvrB_AmpR_like"/>
    <property type="match status" value="1"/>
</dbReference>
<dbReference type="Pfam" id="PF03466">
    <property type="entry name" value="LysR_substrate"/>
    <property type="match status" value="1"/>
</dbReference>
<dbReference type="InterPro" id="IPR005119">
    <property type="entry name" value="LysR_subst-bd"/>
</dbReference>
<evidence type="ECO:0000259" key="5">
    <source>
        <dbReference type="PROSITE" id="PS50931"/>
    </source>
</evidence>